<keyword evidence="2" id="KW-1185">Reference proteome</keyword>
<evidence type="ECO:0000313" key="2">
    <source>
        <dbReference type="Proteomes" id="UP000198379"/>
    </source>
</evidence>
<gene>
    <name evidence="1" type="ORF">SAMN06265376_101869</name>
</gene>
<organism evidence="1 2">
    <name type="scientific">Dokdonia pacifica</name>
    <dbReference type="NCBI Taxonomy" id="1627892"/>
    <lineage>
        <taxon>Bacteria</taxon>
        <taxon>Pseudomonadati</taxon>
        <taxon>Bacteroidota</taxon>
        <taxon>Flavobacteriia</taxon>
        <taxon>Flavobacteriales</taxon>
        <taxon>Flavobacteriaceae</taxon>
        <taxon>Dokdonia</taxon>
    </lineage>
</organism>
<reference evidence="1 2" key="1">
    <citation type="submission" date="2017-06" db="EMBL/GenBank/DDBJ databases">
        <authorList>
            <person name="Kim H.J."/>
            <person name="Triplett B.A."/>
        </authorList>
    </citation>
    <scope>NUCLEOTIDE SEQUENCE [LARGE SCALE GENOMIC DNA]</scope>
    <source>
        <strain evidence="1 2">DSM 25597</strain>
    </source>
</reference>
<sequence length="36" mass="4146">METGNWDGDFLSDTRSDHTFWLGDDGGDMNGKRIWL</sequence>
<dbReference type="EMBL" id="FZNY01000001">
    <property type="protein sequence ID" value="SNR43518.1"/>
    <property type="molecule type" value="Genomic_DNA"/>
</dbReference>
<name>A0A238WAJ2_9FLAO</name>
<protein>
    <submittedName>
        <fullName evidence="1">Uncharacterized protein</fullName>
    </submittedName>
</protein>
<dbReference type="AlphaFoldDB" id="A0A238WAJ2"/>
<evidence type="ECO:0000313" key="1">
    <source>
        <dbReference type="EMBL" id="SNR43518.1"/>
    </source>
</evidence>
<proteinExistence type="predicted"/>
<accession>A0A238WAJ2</accession>
<dbReference type="Proteomes" id="UP000198379">
    <property type="component" value="Unassembled WGS sequence"/>
</dbReference>